<gene>
    <name evidence="1" type="ORF">Solumvirus2_49</name>
</gene>
<protein>
    <submittedName>
        <fullName evidence="1">Uncharacterized protein</fullName>
    </submittedName>
</protein>
<reference evidence="1" key="1">
    <citation type="submission" date="2018-10" db="EMBL/GenBank/DDBJ databases">
        <title>Hidden diversity of soil giant viruses.</title>
        <authorList>
            <person name="Schulz F."/>
            <person name="Alteio L."/>
            <person name="Goudeau D."/>
            <person name="Ryan E.M."/>
            <person name="Malmstrom R.R."/>
            <person name="Blanchard J."/>
            <person name="Woyke T."/>
        </authorList>
    </citation>
    <scope>NUCLEOTIDE SEQUENCE</scope>
    <source>
        <strain evidence="1">SMV1</strain>
    </source>
</reference>
<name>A0A3G5AGE1_9VIRU</name>
<organism evidence="1">
    <name type="scientific">Solumvirus sp</name>
    <dbReference type="NCBI Taxonomy" id="2487773"/>
    <lineage>
        <taxon>Viruses</taxon>
        <taxon>Pithoviruses</taxon>
    </lineage>
</organism>
<accession>A0A3G5AGE1</accession>
<sequence>MNNPGANEVNIVEQKRQAFQAFDYLQFSLQRVKLEEKKVIINILPKYNSSDDFIGYDYYINNELRRSIRLNEGLKYHKLLDTRFDQKLYIINNALGLHNISHPCPPLIFPIFPISSGDYHNEILFPIDVEETLKGLIQRNFVKIDNDQYAYCHGDANFYIKGVTTKVYGKITYNKGIPERLMCIYEEASIFSELEIEFDSYGYLTSIFYGGTNLTRYYFNMKQSVFNGKGVSYRGNTQFCAYDIKNNIASYNSYNRIDDLYQSWIFTEGTSVIYLIDNLDHPGNINNSMSLITVNTDKQNSGEFIVAYSNIGNYEGPMIISITSGPRQMLNQNVNQRQKVKYVEWYHLRPMNYNQYIRDLTDEVNTIELYFPTPIRKIIHQYSRFGEDFRKYIETWYKELRPETVNYKVDEIIKLLSSNLI</sequence>
<proteinExistence type="predicted"/>
<evidence type="ECO:0000313" key="1">
    <source>
        <dbReference type="EMBL" id="AYV86242.1"/>
    </source>
</evidence>
<dbReference type="EMBL" id="MK072499">
    <property type="protein sequence ID" value="AYV86242.1"/>
    <property type="molecule type" value="Genomic_DNA"/>
</dbReference>